<dbReference type="Pfam" id="PF13759">
    <property type="entry name" value="2OG-FeII_Oxy_5"/>
    <property type="match status" value="1"/>
</dbReference>
<dbReference type="HOGENOM" id="CLU_1266358_0_0_3"/>
<sequence length="232" mass="25927">MADQAIHWLFPTPVLQADLTPTADVALAMDQQLALFDREVFSHPEFSNRNNLTGDLLGKAGLDQLHRLEAFQWLNQQLAVHVDAFLRELLGPNHALEVHIQKAWPVVCARQGGTIEPHTHRNAQLSAVFYVRTEPDNPSGELEFQAADDYFSHVMAIPYRDAAVSGGVFAPQQHRLLLFPSDLRHQVTPYEGASPRYSVSYDLAITTAPGHGREMRMPHPMDWVPLCKPGPA</sequence>
<dbReference type="EMBL" id="BX569691">
    <property type="protein sequence ID" value="CAE07256.1"/>
    <property type="molecule type" value="Genomic_DNA"/>
</dbReference>
<dbReference type="AlphaFoldDB" id="Q7U882"/>
<gene>
    <name evidence="1" type="ordered locus">SYNW0741</name>
</gene>
<dbReference type="eggNOG" id="ENOG5031KF5">
    <property type="taxonomic scope" value="Bacteria"/>
</dbReference>
<name>Q7U882_PARMW</name>
<dbReference type="KEGG" id="syw:SYNW0741"/>
<keyword evidence="2" id="KW-1185">Reference proteome</keyword>
<organism evidence="1 2">
    <name type="scientific">Parasynechococcus marenigrum (strain WH8102)</name>
    <dbReference type="NCBI Taxonomy" id="84588"/>
    <lineage>
        <taxon>Bacteria</taxon>
        <taxon>Bacillati</taxon>
        <taxon>Cyanobacteriota</taxon>
        <taxon>Cyanophyceae</taxon>
        <taxon>Synechococcales</taxon>
        <taxon>Prochlorococcaceae</taxon>
        <taxon>Parasynechococcus</taxon>
        <taxon>Parasynechococcus marenigrum</taxon>
    </lineage>
</organism>
<dbReference type="Gene3D" id="2.60.120.620">
    <property type="entry name" value="q2cbj1_9rhob like domain"/>
    <property type="match status" value="1"/>
</dbReference>
<dbReference type="NCBIfam" id="TIGR02466">
    <property type="entry name" value="TIGR02466 family protein"/>
    <property type="match status" value="1"/>
</dbReference>
<dbReference type="InterPro" id="IPR012668">
    <property type="entry name" value="CHP02466"/>
</dbReference>
<evidence type="ECO:0008006" key="3">
    <source>
        <dbReference type="Google" id="ProtNLM"/>
    </source>
</evidence>
<reference evidence="1 2" key="1">
    <citation type="journal article" date="2003" name="Nature">
        <title>The genome of a motile marine Synechococcus.</title>
        <authorList>
            <person name="Palenik B."/>
            <person name="Brahamsha B."/>
            <person name="Larimer F."/>
            <person name="Land M."/>
            <person name="Hauser L."/>
            <person name="Chain P."/>
            <person name="Lamerdin J."/>
            <person name="Regala W."/>
            <person name="Allen E.A."/>
            <person name="McCarren J."/>
            <person name="Paulsen I."/>
            <person name="Dufresne A."/>
            <person name="Partensky F."/>
            <person name="Webb E."/>
            <person name="Waterbury J."/>
        </authorList>
    </citation>
    <scope>NUCLEOTIDE SEQUENCE [LARGE SCALE GENOMIC DNA]</scope>
    <source>
        <strain evidence="1 2">WH8102</strain>
    </source>
</reference>
<evidence type="ECO:0000313" key="1">
    <source>
        <dbReference type="EMBL" id="CAE07256.1"/>
    </source>
</evidence>
<dbReference type="STRING" id="84588.SYNW0741"/>
<evidence type="ECO:0000313" key="2">
    <source>
        <dbReference type="Proteomes" id="UP000001422"/>
    </source>
</evidence>
<dbReference type="Proteomes" id="UP000001422">
    <property type="component" value="Chromosome"/>
</dbReference>
<proteinExistence type="predicted"/>
<dbReference type="RefSeq" id="WP_011127606.1">
    <property type="nucleotide sequence ID" value="NC_005070.1"/>
</dbReference>
<accession>Q7U882</accession>
<protein>
    <recommendedName>
        <fullName evidence="3">Fe2OG dioxygenase domain-containing protein</fullName>
    </recommendedName>
</protein>